<feature type="domain" description="DUF4906" evidence="3">
    <location>
        <begin position="302"/>
        <end position="371"/>
    </location>
</feature>
<dbReference type="Proteomes" id="UP000255233">
    <property type="component" value="Unassembled WGS sequence"/>
</dbReference>
<proteinExistence type="predicted"/>
<organism evidence="4 5">
    <name type="scientific">Rikenella microfusus</name>
    <dbReference type="NCBI Taxonomy" id="28139"/>
    <lineage>
        <taxon>Bacteria</taxon>
        <taxon>Pseudomonadati</taxon>
        <taxon>Bacteroidota</taxon>
        <taxon>Bacteroidia</taxon>
        <taxon>Bacteroidales</taxon>
        <taxon>Rikenellaceae</taxon>
        <taxon>Rikenella</taxon>
    </lineage>
</organism>
<protein>
    <submittedName>
        <fullName evidence="4">Protein of uncharacterized function (DUF1566)</fullName>
    </submittedName>
</protein>
<reference evidence="4 5" key="1">
    <citation type="submission" date="2018-06" db="EMBL/GenBank/DDBJ databases">
        <authorList>
            <consortium name="Pathogen Informatics"/>
            <person name="Doyle S."/>
        </authorList>
    </citation>
    <scope>NUCLEOTIDE SEQUENCE [LARGE SCALE GENOMIC DNA]</scope>
    <source>
        <strain evidence="4 5">NCTC11190</strain>
    </source>
</reference>
<feature type="signal peptide" evidence="1">
    <location>
        <begin position="1"/>
        <end position="25"/>
    </location>
</feature>
<accession>A0A379MUA4</accession>
<dbReference type="Pfam" id="PF07603">
    <property type="entry name" value="Lcl_C"/>
    <property type="match status" value="1"/>
</dbReference>
<dbReference type="Pfam" id="PF16249">
    <property type="entry name" value="DUF4906"/>
    <property type="match status" value="1"/>
</dbReference>
<dbReference type="InterPro" id="IPR011460">
    <property type="entry name" value="Lcl_C"/>
</dbReference>
<evidence type="ECO:0000259" key="2">
    <source>
        <dbReference type="Pfam" id="PF07603"/>
    </source>
</evidence>
<feature type="chain" id="PRO_5016764699" evidence="1">
    <location>
        <begin position="26"/>
        <end position="706"/>
    </location>
</feature>
<dbReference type="PROSITE" id="PS51257">
    <property type="entry name" value="PROKAR_LIPOPROTEIN"/>
    <property type="match status" value="1"/>
</dbReference>
<name>A0A379MUA4_9BACT</name>
<sequence>MKNCLSRAGKRALLGLAAGCGILLAGCHKEPGPGNPKDGTVTVRLSPGAAREIVVKSIGENNFDPNGIASVYAIQLDGGGNVLTDKDDPNKKLIDWYSSDQLTDAGNEQKTIRIKIDSRAEEIYFIANANANGFNNVKDKKAIEAVKKKLTAESSLCELIDGKNYLPMAGVLKIGETSDYAVALYRAAAKLDLTIKARPLDGNPDDAFALKSVQIKQVPTSLQYFRHTNEIEQATTYPDVSSGDEVIDYEAIRYYPEQVGGTVPDGSVDLADAWKDQASYMPANCIGKIIDGNATGTEKLEWYLPENARGTHPSSSGKQWDKQEVKYATYVEIVGYYRQNGLVDEVTYRVWLGKDNHSDYNILRNRKYVLTATIRDKNRADVRVDDLYESINYLDYTDNSQPLSVIGAVANDSKDWNEDALSADKGWDIPGKKDLMLSWIYLSTEKSFREGESAHWVKEHDAPNGQVTGRWAVNLGNGETLFNTSGGTAKFRSYQVWKQKPTYPYVETGTNIIVSRDGYGGVKEEHIRMTSTTTVDGKAWNWNTQGTPTHTDQDEANIVAARFEVAPVAVTQTFQNRKNWNEAVQSCADLNNNSTNAAPKKGWRLPTQRELMLMYYLNDNLADGLKTSTDNHGGLNDQDKDGYHIFYWSATNDNSQSTSDIVDYAWSVCTCTGDDVYHFQKNGKTEGYLKTNVNFVRCVRDAMEDE</sequence>
<keyword evidence="5" id="KW-1185">Reference proteome</keyword>
<keyword evidence="1" id="KW-0732">Signal</keyword>
<evidence type="ECO:0000256" key="1">
    <source>
        <dbReference type="SAM" id="SignalP"/>
    </source>
</evidence>
<dbReference type="EMBL" id="UGVL01000001">
    <property type="protein sequence ID" value="SUE34339.1"/>
    <property type="molecule type" value="Genomic_DNA"/>
</dbReference>
<gene>
    <name evidence="4" type="ORF">NCTC11190_01562</name>
</gene>
<feature type="domain" description="Lcl C-terminal" evidence="2">
    <location>
        <begin position="575"/>
        <end position="700"/>
    </location>
</feature>
<dbReference type="InterPro" id="IPR032594">
    <property type="entry name" value="DUF4906"/>
</dbReference>
<evidence type="ECO:0000313" key="5">
    <source>
        <dbReference type="Proteomes" id="UP000255233"/>
    </source>
</evidence>
<dbReference type="AlphaFoldDB" id="A0A379MUA4"/>
<evidence type="ECO:0000313" key="4">
    <source>
        <dbReference type="EMBL" id="SUE34339.1"/>
    </source>
</evidence>
<evidence type="ECO:0000259" key="3">
    <source>
        <dbReference type="Pfam" id="PF16249"/>
    </source>
</evidence>